<organism evidence="1">
    <name type="scientific">Lepeophtheirus salmonis</name>
    <name type="common">Salmon louse</name>
    <name type="synonym">Caligus salmonis</name>
    <dbReference type="NCBI Taxonomy" id="72036"/>
    <lineage>
        <taxon>Eukaryota</taxon>
        <taxon>Metazoa</taxon>
        <taxon>Ecdysozoa</taxon>
        <taxon>Arthropoda</taxon>
        <taxon>Crustacea</taxon>
        <taxon>Multicrustacea</taxon>
        <taxon>Hexanauplia</taxon>
        <taxon>Copepoda</taxon>
        <taxon>Siphonostomatoida</taxon>
        <taxon>Caligidae</taxon>
        <taxon>Lepeophtheirus</taxon>
    </lineage>
</organism>
<dbReference type="AlphaFoldDB" id="A0A0K2TYA0"/>
<evidence type="ECO:0000313" key="1">
    <source>
        <dbReference type="EMBL" id="CDW30963.1"/>
    </source>
</evidence>
<accession>A0A0K2TYA0</accession>
<name>A0A0K2TYA0_LEPSM</name>
<sequence length="66" mass="7958">MPIILINTKDNKICDRHFTCSDFDRYLKAEVFDLKSGQNKKVMQSPHYIFPCFSKLRWTQILQRYS</sequence>
<reference evidence="1" key="1">
    <citation type="submission" date="2014-05" db="EMBL/GenBank/DDBJ databases">
        <authorList>
            <person name="Chronopoulou M."/>
        </authorList>
    </citation>
    <scope>NUCLEOTIDE SEQUENCE</scope>
    <source>
        <tissue evidence="1">Whole organism</tissue>
    </source>
</reference>
<proteinExistence type="predicted"/>
<protein>
    <submittedName>
        <fullName evidence="1">Uncharacterized protein</fullName>
    </submittedName>
</protein>
<dbReference type="EMBL" id="HACA01013602">
    <property type="protein sequence ID" value="CDW30963.1"/>
    <property type="molecule type" value="Transcribed_RNA"/>
</dbReference>